<evidence type="ECO:0000256" key="3">
    <source>
        <dbReference type="ARBA" id="ARBA00022737"/>
    </source>
</evidence>
<evidence type="ECO:0000256" key="1">
    <source>
        <dbReference type="ARBA" id="ARBA00004123"/>
    </source>
</evidence>
<evidence type="ECO:0000256" key="2">
    <source>
        <dbReference type="ARBA" id="ARBA00022723"/>
    </source>
</evidence>
<evidence type="ECO:0000313" key="7">
    <source>
        <dbReference type="Proteomes" id="UP000515154"/>
    </source>
</evidence>
<dbReference type="AlphaFoldDB" id="A0A6P7TEN2"/>
<dbReference type="GO" id="GO:0008270">
    <property type="term" value="F:zinc ion binding"/>
    <property type="evidence" value="ECO:0007669"/>
    <property type="project" value="UniProtKB-KW"/>
</dbReference>
<dbReference type="Proteomes" id="UP000515154">
    <property type="component" value="Linkage group LG22"/>
</dbReference>
<keyword evidence="6" id="KW-0539">Nucleus</keyword>
<keyword evidence="3" id="KW-0677">Repeat</keyword>
<accession>A0A6P7TEN2</accession>
<proteinExistence type="predicted"/>
<evidence type="ECO:0000256" key="6">
    <source>
        <dbReference type="ARBA" id="ARBA00023242"/>
    </source>
</evidence>
<keyword evidence="2" id="KW-0479">Metal-binding</keyword>
<keyword evidence="4" id="KW-0863">Zinc-finger</keyword>
<dbReference type="InterPro" id="IPR036236">
    <property type="entry name" value="Znf_C2H2_sf"/>
</dbReference>
<dbReference type="PANTHER" id="PTHR23235:SF120">
    <property type="entry name" value="KRUPPEL-LIKE FACTOR 15"/>
    <property type="match status" value="1"/>
</dbReference>
<keyword evidence="5" id="KW-0862">Zinc</keyword>
<dbReference type="InterPro" id="IPR013087">
    <property type="entry name" value="Znf_C2H2_type"/>
</dbReference>
<dbReference type="SUPFAM" id="SSF57667">
    <property type="entry name" value="beta-beta-alpha zinc fingers"/>
    <property type="match status" value="1"/>
</dbReference>
<dbReference type="FunFam" id="3.30.160.60:FF:000018">
    <property type="entry name" value="Krueppel-like factor 15"/>
    <property type="match status" value="1"/>
</dbReference>
<dbReference type="Pfam" id="PF00096">
    <property type="entry name" value="zf-C2H2"/>
    <property type="match status" value="3"/>
</dbReference>
<dbReference type="GO" id="GO:0005634">
    <property type="term" value="C:nucleus"/>
    <property type="evidence" value="ECO:0007669"/>
    <property type="project" value="UniProtKB-SubCell"/>
</dbReference>
<sequence length="297" mass="33854">MSPQSKNLDTVRPVDIPRDIEEMIVAASQLCDMKHNTFLHRDEIMKLQKDGHLQEYVRDDYQVTPELECKFAGLRQTLKRRPALPVMKPSKRVKVNSRNLTENNALMQGGTVLIGDPSRQRKRRKLSPVSRGLSTENVPPMSNQQQQYLPMIFTPPSDFIPAPTSVVDSETVHPLKGRKAAGPKRVHVCHVPNCGKKYTKNSHLKTHLRTHTGERPYVCKWKDCPKSFSRSDELTRHYRTHTGEKKFTCSVCPKRFMRSDHLSKHVSRHLKNSSGSVRNRRSISPANSTSDSSTPTN</sequence>
<dbReference type="Gene3D" id="3.30.160.60">
    <property type="entry name" value="Classic Zinc Finger"/>
    <property type="match status" value="3"/>
</dbReference>
<dbReference type="GO" id="GO:0000981">
    <property type="term" value="F:DNA-binding transcription factor activity, RNA polymerase II-specific"/>
    <property type="evidence" value="ECO:0007669"/>
    <property type="project" value="TreeGrafter"/>
</dbReference>
<evidence type="ECO:0000256" key="4">
    <source>
        <dbReference type="ARBA" id="ARBA00022771"/>
    </source>
</evidence>
<dbReference type="PROSITE" id="PS50157">
    <property type="entry name" value="ZINC_FINGER_C2H2_2"/>
    <property type="match status" value="3"/>
</dbReference>
<dbReference type="FunFam" id="3.30.160.60:FF:001110">
    <property type="entry name" value="Krueppel factor 13"/>
    <property type="match status" value="1"/>
</dbReference>
<gene>
    <name evidence="8" type="primary">LOC115223294</name>
</gene>
<dbReference type="KEGG" id="osn:115223294"/>
<evidence type="ECO:0000313" key="8">
    <source>
        <dbReference type="RefSeq" id="XP_029649663.1"/>
    </source>
</evidence>
<keyword evidence="7" id="KW-1185">Reference proteome</keyword>
<dbReference type="GO" id="GO:0000978">
    <property type="term" value="F:RNA polymerase II cis-regulatory region sequence-specific DNA binding"/>
    <property type="evidence" value="ECO:0007669"/>
    <property type="project" value="TreeGrafter"/>
</dbReference>
<protein>
    <submittedName>
        <fullName evidence="8">Early growth response protein 1-like</fullName>
    </submittedName>
</protein>
<evidence type="ECO:0000256" key="5">
    <source>
        <dbReference type="ARBA" id="ARBA00022833"/>
    </source>
</evidence>
<comment type="subcellular location">
    <subcellularLocation>
        <location evidence="1">Nucleus</location>
    </subcellularLocation>
</comment>
<organism evidence="7 8">
    <name type="scientific">Octopus sinensis</name>
    <name type="common">East Asian common octopus</name>
    <dbReference type="NCBI Taxonomy" id="2607531"/>
    <lineage>
        <taxon>Eukaryota</taxon>
        <taxon>Metazoa</taxon>
        <taxon>Spiralia</taxon>
        <taxon>Lophotrochozoa</taxon>
        <taxon>Mollusca</taxon>
        <taxon>Cephalopoda</taxon>
        <taxon>Coleoidea</taxon>
        <taxon>Octopodiformes</taxon>
        <taxon>Octopoda</taxon>
        <taxon>Incirrata</taxon>
        <taxon>Octopodidae</taxon>
        <taxon>Octopus</taxon>
    </lineage>
</organism>
<reference evidence="8" key="1">
    <citation type="submission" date="2025-08" db="UniProtKB">
        <authorList>
            <consortium name="RefSeq"/>
        </authorList>
    </citation>
    <scope>IDENTIFICATION</scope>
</reference>
<dbReference type="PANTHER" id="PTHR23235">
    <property type="entry name" value="KRUEPPEL-LIKE TRANSCRIPTION FACTOR"/>
    <property type="match status" value="1"/>
</dbReference>
<name>A0A6P7TEN2_9MOLL</name>
<dbReference type="FunFam" id="3.30.160.60:FF:000125">
    <property type="entry name" value="Putative zinc finger protein 143"/>
    <property type="match status" value="1"/>
</dbReference>
<dbReference type="SMART" id="SM00355">
    <property type="entry name" value="ZnF_C2H2"/>
    <property type="match status" value="3"/>
</dbReference>
<dbReference type="PROSITE" id="PS00028">
    <property type="entry name" value="ZINC_FINGER_C2H2_1"/>
    <property type="match status" value="3"/>
</dbReference>
<dbReference type="RefSeq" id="XP_029649663.1">
    <property type="nucleotide sequence ID" value="XM_029793803.2"/>
</dbReference>